<proteinExistence type="predicted"/>
<evidence type="ECO:0000259" key="6">
    <source>
        <dbReference type="PROSITE" id="PS50977"/>
    </source>
</evidence>
<dbReference type="SUPFAM" id="SSF48498">
    <property type="entry name" value="Tetracyclin repressor-like, C-terminal domain"/>
    <property type="match status" value="2"/>
</dbReference>
<dbReference type="GO" id="GO:0003700">
    <property type="term" value="F:DNA-binding transcription factor activity"/>
    <property type="evidence" value="ECO:0007669"/>
    <property type="project" value="TreeGrafter"/>
</dbReference>
<dbReference type="PANTHER" id="PTHR30055">
    <property type="entry name" value="HTH-TYPE TRANSCRIPTIONAL REGULATOR RUTR"/>
    <property type="match status" value="1"/>
</dbReference>
<dbReference type="Gene3D" id="1.10.10.60">
    <property type="entry name" value="Homeodomain-like"/>
    <property type="match status" value="2"/>
</dbReference>
<evidence type="ECO:0000256" key="2">
    <source>
        <dbReference type="ARBA" id="ARBA00023125"/>
    </source>
</evidence>
<evidence type="ECO:0000256" key="1">
    <source>
        <dbReference type="ARBA" id="ARBA00023015"/>
    </source>
</evidence>
<name>A0A498QKJ7_9MYCO</name>
<dbReference type="Gene3D" id="1.10.357.10">
    <property type="entry name" value="Tetracycline Repressor, domain 2"/>
    <property type="match status" value="2"/>
</dbReference>
<keyword evidence="3" id="KW-0804">Transcription</keyword>
<evidence type="ECO:0000313" key="7">
    <source>
        <dbReference type="EMBL" id="VBA46287.1"/>
    </source>
</evidence>
<dbReference type="InterPro" id="IPR001647">
    <property type="entry name" value="HTH_TetR"/>
</dbReference>
<dbReference type="AlphaFoldDB" id="A0A498QKJ7"/>
<reference evidence="7 8" key="1">
    <citation type="submission" date="2018-09" db="EMBL/GenBank/DDBJ databases">
        <authorList>
            <person name="Tagini F."/>
        </authorList>
    </citation>
    <scope>NUCLEOTIDE SEQUENCE [LARGE SCALE GENOMIC DNA]</scope>
    <source>
        <strain evidence="7 8">MK13</strain>
    </source>
</reference>
<dbReference type="PROSITE" id="PS50977">
    <property type="entry name" value="HTH_TETR_2"/>
    <property type="match status" value="2"/>
</dbReference>
<keyword evidence="2 4" id="KW-0238">DNA-binding</keyword>
<accession>A0A498QKJ7</accession>
<feature type="DNA-binding region" description="H-T-H motif" evidence="4">
    <location>
        <begin position="217"/>
        <end position="236"/>
    </location>
</feature>
<keyword evidence="1" id="KW-0805">Transcription regulation</keyword>
<dbReference type="InterPro" id="IPR009057">
    <property type="entry name" value="Homeodomain-like_sf"/>
</dbReference>
<feature type="region of interest" description="Disordered" evidence="5">
    <location>
        <begin position="164"/>
        <end position="192"/>
    </location>
</feature>
<sequence>MTFANVAARAGVGKPALYRRWYSPEDLLMDALRQIPLRPGIDDLGDAQAELAGYARDLMRLYVSPDGAALLRLTTEFHEQTEAFRQLMAQVSDGMITLAATVIDRAVGRGEPVPQLSAETIMEVLTGAMLSHTMIRLHAGQLPPDDEVNQYCWRLAGLVLGRTDAPTPRSLQPTDLRRPTPGEIPSADLLPRSSGRRDELIRIAQQVVAQQGFADLTLAHVAESAGMTAPALYTHFSGRTDLLEQVLETTAREYAEDMRITDDPDGSVEDRLRTRLSRWATMPTARLRIIHDAVLHIPESPRVKRAVERARGAWVNFVVDVLERGITRGEVRADVDVDAATDLLTSSLLGVEVATETGLLAETFLAYTDQLVDMFLAYVRPASPSSASVDGWAASEIPSS</sequence>
<dbReference type="GO" id="GO:0000976">
    <property type="term" value="F:transcription cis-regulatory region binding"/>
    <property type="evidence" value="ECO:0007669"/>
    <property type="project" value="TreeGrafter"/>
</dbReference>
<dbReference type="PRINTS" id="PR00455">
    <property type="entry name" value="HTHTETR"/>
</dbReference>
<feature type="DNA-binding region" description="H-T-H motif" evidence="4">
    <location>
        <begin position="2"/>
        <end position="21"/>
    </location>
</feature>
<dbReference type="Proteomes" id="UP000267289">
    <property type="component" value="Unassembled WGS sequence"/>
</dbReference>
<dbReference type="InterPro" id="IPR036271">
    <property type="entry name" value="Tet_transcr_reg_TetR-rel_C_sf"/>
</dbReference>
<dbReference type="Pfam" id="PF16859">
    <property type="entry name" value="TetR_C_11"/>
    <property type="match status" value="2"/>
</dbReference>
<evidence type="ECO:0000313" key="8">
    <source>
        <dbReference type="Proteomes" id="UP000267289"/>
    </source>
</evidence>
<evidence type="ECO:0000256" key="4">
    <source>
        <dbReference type="PROSITE-ProRule" id="PRU00335"/>
    </source>
</evidence>
<dbReference type="InterPro" id="IPR011075">
    <property type="entry name" value="TetR_C"/>
</dbReference>
<dbReference type="SUPFAM" id="SSF46689">
    <property type="entry name" value="Homeodomain-like"/>
    <property type="match status" value="1"/>
</dbReference>
<feature type="domain" description="HTH tetR-type" evidence="6">
    <location>
        <begin position="194"/>
        <end position="254"/>
    </location>
</feature>
<dbReference type="PANTHER" id="PTHR30055:SF234">
    <property type="entry name" value="HTH-TYPE TRANSCRIPTIONAL REGULATOR BETI"/>
    <property type="match status" value="1"/>
</dbReference>
<dbReference type="InterPro" id="IPR050109">
    <property type="entry name" value="HTH-type_TetR-like_transc_reg"/>
</dbReference>
<protein>
    <submittedName>
        <fullName evidence="7">HTH-type transcriptional repressor KstR2</fullName>
    </submittedName>
</protein>
<evidence type="ECO:0000256" key="5">
    <source>
        <dbReference type="SAM" id="MobiDB-lite"/>
    </source>
</evidence>
<feature type="domain" description="HTH tetR-type" evidence="6">
    <location>
        <begin position="1"/>
        <end position="39"/>
    </location>
</feature>
<evidence type="ECO:0000256" key="3">
    <source>
        <dbReference type="ARBA" id="ARBA00023163"/>
    </source>
</evidence>
<gene>
    <name evidence="7" type="primary">kstR2_9</name>
    <name evidence="7" type="ORF">LAUMK13_05641</name>
</gene>
<organism evidence="7 8">
    <name type="scientific">Mycobacterium innocens</name>
    <dbReference type="NCBI Taxonomy" id="2341083"/>
    <lineage>
        <taxon>Bacteria</taxon>
        <taxon>Bacillati</taxon>
        <taxon>Actinomycetota</taxon>
        <taxon>Actinomycetes</taxon>
        <taxon>Mycobacteriales</taxon>
        <taxon>Mycobacteriaceae</taxon>
        <taxon>Mycobacterium</taxon>
    </lineage>
</organism>
<dbReference type="EMBL" id="UPHQ01000313">
    <property type="protein sequence ID" value="VBA46287.1"/>
    <property type="molecule type" value="Genomic_DNA"/>
</dbReference>
<keyword evidence="8" id="KW-1185">Reference proteome</keyword>
<dbReference type="Pfam" id="PF00440">
    <property type="entry name" value="TetR_N"/>
    <property type="match status" value="1"/>
</dbReference>